<reference evidence="10 11" key="1">
    <citation type="submission" date="2023-10" db="EMBL/GenBank/DDBJ databases">
        <authorList>
            <person name="Maclean D."/>
            <person name="Macfadyen A."/>
        </authorList>
    </citation>
    <scope>NUCLEOTIDE SEQUENCE [LARGE SCALE GENOMIC DNA]</scope>
</reference>
<feature type="compositionally biased region" description="Basic and acidic residues" evidence="7">
    <location>
        <begin position="561"/>
        <end position="571"/>
    </location>
</feature>
<feature type="compositionally biased region" description="Polar residues" evidence="7">
    <location>
        <begin position="572"/>
        <end position="584"/>
    </location>
</feature>
<evidence type="ECO:0000256" key="7">
    <source>
        <dbReference type="SAM" id="MobiDB-lite"/>
    </source>
</evidence>
<feature type="compositionally biased region" description="Basic and acidic residues" evidence="7">
    <location>
        <begin position="471"/>
        <end position="483"/>
    </location>
</feature>
<dbReference type="InterPro" id="IPR051681">
    <property type="entry name" value="Ser/Thr_Kinases-Pseudokinases"/>
</dbReference>
<dbReference type="AlphaFoldDB" id="A0AAV1IBD4"/>
<dbReference type="SUPFAM" id="SSF56112">
    <property type="entry name" value="Protein kinase-like (PK-like)"/>
    <property type="match status" value="1"/>
</dbReference>
<evidence type="ECO:0000313" key="11">
    <source>
        <dbReference type="Proteomes" id="UP001314263"/>
    </source>
</evidence>
<dbReference type="InterPro" id="IPR001245">
    <property type="entry name" value="Ser-Thr/Tyr_kinase_cat_dom"/>
</dbReference>
<evidence type="ECO:0000256" key="2">
    <source>
        <dbReference type="ARBA" id="ARBA00022679"/>
    </source>
</evidence>
<feature type="signal peptide" evidence="8">
    <location>
        <begin position="1"/>
        <end position="33"/>
    </location>
</feature>
<feature type="compositionally biased region" description="Low complexity" evidence="7">
    <location>
        <begin position="1033"/>
        <end position="1047"/>
    </location>
</feature>
<dbReference type="InterPro" id="IPR008271">
    <property type="entry name" value="Ser/Thr_kinase_AS"/>
</dbReference>
<evidence type="ECO:0000256" key="3">
    <source>
        <dbReference type="ARBA" id="ARBA00022741"/>
    </source>
</evidence>
<name>A0AAV1IBD4_9CHLO</name>
<dbReference type="PROSITE" id="PS00108">
    <property type="entry name" value="PROTEIN_KINASE_ST"/>
    <property type="match status" value="1"/>
</dbReference>
<accession>A0AAV1IBD4</accession>
<feature type="domain" description="Protein kinase" evidence="9">
    <location>
        <begin position="383"/>
        <end position="872"/>
    </location>
</feature>
<keyword evidence="3 6" id="KW-0547">Nucleotide-binding</keyword>
<dbReference type="InterPro" id="IPR017441">
    <property type="entry name" value="Protein_kinase_ATP_BS"/>
</dbReference>
<feature type="compositionally biased region" description="Polar residues" evidence="7">
    <location>
        <begin position="527"/>
        <end position="538"/>
    </location>
</feature>
<keyword evidence="4" id="KW-0418">Kinase</keyword>
<keyword evidence="8" id="KW-0732">Signal</keyword>
<dbReference type="PANTHER" id="PTHR44329:SF214">
    <property type="entry name" value="PROTEIN KINASE DOMAIN-CONTAINING PROTEIN"/>
    <property type="match status" value="1"/>
</dbReference>
<dbReference type="Gene3D" id="1.10.510.10">
    <property type="entry name" value="Transferase(Phosphotransferase) domain 1"/>
    <property type="match status" value="1"/>
</dbReference>
<keyword evidence="2" id="KW-0808">Transferase</keyword>
<dbReference type="SMART" id="SM00220">
    <property type="entry name" value="S_TKc"/>
    <property type="match status" value="1"/>
</dbReference>
<sequence length="1071" mass="114287">MWLLMHLLLGLGSPRPALLAALLTILGSQLAKAQLSIPVTTVHDFAGALQNANVSEIILDPSGTGVGGGTFTLRGDLWVQNTFDVQPNRRLTIRSVNGNPTMLDLGGIPAVLEIRNGGYLELRDMLLKNIATEQDLRNLNFTSYIRPNFTRVSGMLSWPSFYAEAGSSYGVYNTTQYFWSNTIFYRGDCDWQNPATPPDSQKVNTLRGQQTYSYSSTGFTLLAESHLYHAQYPVLDYNTSQSEGVVDVFSENSYGVCVPVNSSANEIIVGMARASALQNSGSNGSSRSNAVIIGSAVGAAVALALLAGLVGLVFWVRRKRREESVRNLSDLGALPGTSEGAPMLGVGGASVAQSASTSNTQMESHLLRHGRLRRLGQLDEEQVEVGPLLGRGSFGRVYKGRWRSTLVAIKVVEHSPGVSESMSLAEQKIEREALLATSLSHPNIIATFKICTMTAGSAVGQKKAAMSRGDLSLRRPSDPRPSDRQASQHRRDSGAQSESDSLCRGQREMRGTHASPGSAFARAEQGFSHQSNGGQLPSTREMGSENSEVRPSSHSSSRPGSRNEGRPERQSSRPASQPGSTNAKGSEESFDPKTAFVVDLPKSDVVVEGQKKGSDSAINNGGKRPGLVGASPTEADIELTPGEREQEDEEAAIEERMSRLLETWCLMEYAEKGSLADALRTGRLKRPGGFPELGVIIACLQDIASGMEYLHSAGILHGDLKPANVLLKSTSADRRGFLCKLCDFGMSRLLDATHATHVSTQTYGTMPYMPPELLAQSQLTPKADVYSFGIVMWELLSGQMPFASLTVGQVFFAVVHEKTRPPLDAFDRAKQELPEEDHRTLDAYSALMQHCWAEKSADRPTFPEILSELGTFRAKISMRLSSKPSDQLGLRKMSSVRSGVGSPNAGGAGSPFQPASQRKAEGEGPSGASPVGDEGGLALLRSPSFQKGGGLPAAAGDSPRGPPRDPRIPPSGPNLAGNPEAIQAKSVSLRDNVPVSRAQLLGGLGTAGRSDSAKTRPSLSLKDLSDDVREKLAASQAAAAAGGSNNSEGVQGRQPLTGKSGSAKAERSFSF</sequence>
<keyword evidence="1" id="KW-0723">Serine/threonine-protein kinase</keyword>
<dbReference type="Gene3D" id="3.30.200.20">
    <property type="entry name" value="Phosphorylase Kinase, domain 1"/>
    <property type="match status" value="1"/>
</dbReference>
<dbReference type="InterPro" id="IPR011009">
    <property type="entry name" value="Kinase-like_dom_sf"/>
</dbReference>
<feature type="compositionally biased region" description="Low complexity" evidence="7">
    <location>
        <begin position="544"/>
        <end position="560"/>
    </location>
</feature>
<gene>
    <name evidence="10" type="ORF">CVIRNUC_007868</name>
</gene>
<feature type="chain" id="PRO_5043762998" description="Protein kinase domain-containing protein" evidence="8">
    <location>
        <begin position="34"/>
        <end position="1071"/>
    </location>
</feature>
<dbReference type="PANTHER" id="PTHR44329">
    <property type="entry name" value="SERINE/THREONINE-PROTEIN KINASE TNNI3K-RELATED"/>
    <property type="match status" value="1"/>
</dbReference>
<keyword evidence="5 6" id="KW-0067">ATP-binding</keyword>
<dbReference type="EMBL" id="CAUYUE010000011">
    <property type="protein sequence ID" value="CAK0784664.1"/>
    <property type="molecule type" value="Genomic_DNA"/>
</dbReference>
<keyword evidence="11" id="KW-1185">Reference proteome</keyword>
<feature type="region of interest" description="Disordered" evidence="7">
    <location>
        <begin position="610"/>
        <end position="633"/>
    </location>
</feature>
<proteinExistence type="predicted"/>
<evidence type="ECO:0000256" key="6">
    <source>
        <dbReference type="PROSITE-ProRule" id="PRU10141"/>
    </source>
</evidence>
<feature type="binding site" evidence="6">
    <location>
        <position position="410"/>
    </location>
    <ligand>
        <name>ATP</name>
        <dbReference type="ChEBI" id="CHEBI:30616"/>
    </ligand>
</feature>
<dbReference type="GO" id="GO:0005524">
    <property type="term" value="F:ATP binding"/>
    <property type="evidence" value="ECO:0007669"/>
    <property type="project" value="UniProtKB-UniRule"/>
</dbReference>
<evidence type="ECO:0000256" key="5">
    <source>
        <dbReference type="ARBA" id="ARBA00022840"/>
    </source>
</evidence>
<feature type="compositionally biased region" description="Basic and acidic residues" evidence="7">
    <location>
        <begin position="1023"/>
        <end position="1032"/>
    </location>
</feature>
<dbReference type="PROSITE" id="PS00107">
    <property type="entry name" value="PROTEIN_KINASE_ATP"/>
    <property type="match status" value="1"/>
</dbReference>
<dbReference type="InterPro" id="IPR000719">
    <property type="entry name" value="Prot_kinase_dom"/>
</dbReference>
<dbReference type="PROSITE" id="PS50011">
    <property type="entry name" value="PROTEIN_KINASE_DOM"/>
    <property type="match status" value="1"/>
</dbReference>
<evidence type="ECO:0000256" key="4">
    <source>
        <dbReference type="ARBA" id="ARBA00022777"/>
    </source>
</evidence>
<dbReference type="GO" id="GO:0004674">
    <property type="term" value="F:protein serine/threonine kinase activity"/>
    <property type="evidence" value="ECO:0007669"/>
    <property type="project" value="UniProtKB-KW"/>
</dbReference>
<comment type="caution">
    <text evidence="10">The sequence shown here is derived from an EMBL/GenBank/DDBJ whole genome shotgun (WGS) entry which is preliminary data.</text>
</comment>
<organism evidence="10 11">
    <name type="scientific">Coccomyxa viridis</name>
    <dbReference type="NCBI Taxonomy" id="1274662"/>
    <lineage>
        <taxon>Eukaryota</taxon>
        <taxon>Viridiplantae</taxon>
        <taxon>Chlorophyta</taxon>
        <taxon>core chlorophytes</taxon>
        <taxon>Trebouxiophyceae</taxon>
        <taxon>Trebouxiophyceae incertae sedis</taxon>
        <taxon>Coccomyxaceae</taxon>
        <taxon>Coccomyxa</taxon>
    </lineage>
</organism>
<evidence type="ECO:0000313" key="10">
    <source>
        <dbReference type="EMBL" id="CAK0784664.1"/>
    </source>
</evidence>
<evidence type="ECO:0000256" key="8">
    <source>
        <dbReference type="SAM" id="SignalP"/>
    </source>
</evidence>
<evidence type="ECO:0000256" key="1">
    <source>
        <dbReference type="ARBA" id="ARBA00022527"/>
    </source>
</evidence>
<evidence type="ECO:0000259" key="9">
    <source>
        <dbReference type="PROSITE" id="PS50011"/>
    </source>
</evidence>
<dbReference type="Proteomes" id="UP001314263">
    <property type="component" value="Unassembled WGS sequence"/>
</dbReference>
<protein>
    <recommendedName>
        <fullName evidence="9">Protein kinase domain-containing protein</fullName>
    </recommendedName>
</protein>
<dbReference type="Pfam" id="PF07714">
    <property type="entry name" value="PK_Tyr_Ser-Thr"/>
    <property type="match status" value="2"/>
</dbReference>
<feature type="region of interest" description="Disordered" evidence="7">
    <location>
        <begin position="462"/>
        <end position="591"/>
    </location>
</feature>
<feature type="region of interest" description="Disordered" evidence="7">
    <location>
        <begin position="883"/>
        <end position="1071"/>
    </location>
</feature>